<proteinExistence type="evidence at transcript level"/>
<feature type="compositionally biased region" description="Basic residues" evidence="1">
    <location>
        <begin position="34"/>
        <end position="44"/>
    </location>
</feature>
<protein>
    <submittedName>
        <fullName evidence="2">SJCHGC07704 protein</fullName>
    </submittedName>
</protein>
<feature type="non-terminal residue" evidence="2">
    <location>
        <position position="1"/>
    </location>
</feature>
<name>Q5C705_SCHJA</name>
<evidence type="ECO:0000313" key="2">
    <source>
        <dbReference type="EMBL" id="AAX24569.2"/>
    </source>
</evidence>
<feature type="non-terminal residue" evidence="2">
    <location>
        <position position="129"/>
    </location>
</feature>
<dbReference type="EMBL" id="AY808680">
    <property type="protein sequence ID" value="AAX24569.2"/>
    <property type="molecule type" value="mRNA"/>
</dbReference>
<sequence>LQRWRRQRTGRSQRQWRCQRTRRSQRQWRCQRTRRSQRQWRRQRTCASASPQRTGHNLPEKYHGLEKLWILLHWSLNTLERKQKEQLGILQQHICSTRSRPNCSLNFEQHQPNRFQSIRSGRTFSGLFS</sequence>
<evidence type="ECO:0000256" key="1">
    <source>
        <dbReference type="SAM" id="MobiDB-lite"/>
    </source>
</evidence>
<accession>Q5C705</accession>
<feature type="region of interest" description="Disordered" evidence="1">
    <location>
        <begin position="34"/>
        <end position="58"/>
    </location>
</feature>
<organism evidence="2">
    <name type="scientific">Schistosoma japonicum</name>
    <name type="common">Blood fluke</name>
    <dbReference type="NCBI Taxonomy" id="6182"/>
    <lineage>
        <taxon>Eukaryota</taxon>
        <taxon>Metazoa</taxon>
        <taxon>Spiralia</taxon>
        <taxon>Lophotrochozoa</taxon>
        <taxon>Platyhelminthes</taxon>
        <taxon>Trematoda</taxon>
        <taxon>Digenea</taxon>
        <taxon>Strigeidida</taxon>
        <taxon>Schistosomatoidea</taxon>
        <taxon>Schistosomatidae</taxon>
        <taxon>Schistosoma</taxon>
    </lineage>
</organism>
<dbReference type="AlphaFoldDB" id="Q5C705"/>
<reference evidence="2" key="1">
    <citation type="journal article" date="2006" name="PLoS Pathog.">
        <title>New perspectives on host-parasite interplay by comparative transcriptomic and proteomic analyses of Schistosoma japonicum.</title>
        <authorList>
            <person name="Liu F."/>
            <person name="Lu J."/>
            <person name="Hu W."/>
            <person name="Wang S.Y."/>
            <person name="Cui S.J."/>
            <person name="Chi M."/>
            <person name="Yan Q."/>
            <person name="Wang X.R."/>
            <person name="Song H.D."/>
            <person name="Xu X.N."/>
            <person name="Wang J.J."/>
            <person name="Zhang X.L."/>
            <person name="Zhang X."/>
            <person name="Wang Z.Q."/>
            <person name="Xue C.L."/>
            <person name="Brindley P.J."/>
            <person name="McManus D.P."/>
            <person name="Yang P.Y."/>
            <person name="Feng Z."/>
            <person name="Chen Z."/>
            <person name="Han Z.G."/>
        </authorList>
    </citation>
    <scope>NUCLEOTIDE SEQUENCE</scope>
</reference>